<feature type="compositionally biased region" description="Basic and acidic residues" evidence="1">
    <location>
        <begin position="195"/>
        <end position="209"/>
    </location>
</feature>
<evidence type="ECO:0000313" key="4">
    <source>
        <dbReference type="Proteomes" id="UP000030661"/>
    </source>
</evidence>
<protein>
    <submittedName>
        <fullName evidence="3">ABC-type Fe3+ transport system</fullName>
    </submittedName>
</protein>
<gene>
    <name evidence="3" type="ORF">U27_01093</name>
</gene>
<dbReference type="AlphaFoldDB" id="A0A081C9D9"/>
<evidence type="ECO:0000313" key="3">
    <source>
        <dbReference type="EMBL" id="GAK61194.1"/>
    </source>
</evidence>
<keyword evidence="2" id="KW-0472">Membrane</keyword>
<keyword evidence="4" id="KW-1185">Reference proteome</keyword>
<feature type="compositionally biased region" description="Basic and acidic residues" evidence="1">
    <location>
        <begin position="153"/>
        <end position="166"/>
    </location>
</feature>
<name>A0A081C9D9_VECG1</name>
<feature type="transmembrane region" description="Helical" evidence="2">
    <location>
        <begin position="53"/>
        <end position="75"/>
    </location>
</feature>
<feature type="region of interest" description="Disordered" evidence="1">
    <location>
        <begin position="153"/>
        <end position="209"/>
    </location>
</feature>
<reference evidence="3" key="1">
    <citation type="journal article" date="2015" name="PeerJ">
        <title>First genomic representation of candidate bacterial phylum KSB3 points to enhanced environmental sensing as a trigger of wastewater bulking.</title>
        <authorList>
            <person name="Sekiguchi Y."/>
            <person name="Ohashi A."/>
            <person name="Parks D.H."/>
            <person name="Yamauchi T."/>
            <person name="Tyson G.W."/>
            <person name="Hugenholtz P."/>
        </authorList>
    </citation>
    <scope>NUCLEOTIDE SEQUENCE [LARGE SCALE GENOMIC DNA]</scope>
</reference>
<accession>A0A081C9D9</accession>
<dbReference type="STRING" id="1499967.U27_01093"/>
<keyword evidence="2" id="KW-0812">Transmembrane</keyword>
<sequence>MFTVSIILVLALLVLIFIVNFVLTNLAMFQTPFDIVISLPFINWAHTWEGVEFMYIIAGSILIGALVIAISTWVLDTRRKLKLRNMRKELKRLEQALQEAKASLPQEDVTQDISTSGEEPSDFVTPTSPSPEEITRSFEDAVQEKDFFQKSRKNLDEKLTSDKSGIEEVGPPESERQQLLHETPIEAELVDVEETEKKTRSRNAEEGKE</sequence>
<dbReference type="HOGENOM" id="CLU_1313388_0_0_0"/>
<evidence type="ECO:0000256" key="2">
    <source>
        <dbReference type="SAM" id="Phobius"/>
    </source>
</evidence>
<organism evidence="3">
    <name type="scientific">Vecturithrix granuli</name>
    <dbReference type="NCBI Taxonomy" id="1499967"/>
    <lineage>
        <taxon>Bacteria</taxon>
        <taxon>Candidatus Moduliflexota</taxon>
        <taxon>Candidatus Vecturitrichia</taxon>
        <taxon>Candidatus Vecturitrichales</taxon>
        <taxon>Candidatus Vecturitrichaceae</taxon>
        <taxon>Candidatus Vecturithrix</taxon>
    </lineage>
</organism>
<dbReference type="EMBL" id="DF820477">
    <property type="protein sequence ID" value="GAK61194.1"/>
    <property type="molecule type" value="Genomic_DNA"/>
</dbReference>
<dbReference type="Proteomes" id="UP000030661">
    <property type="component" value="Unassembled WGS sequence"/>
</dbReference>
<keyword evidence="2" id="KW-1133">Transmembrane helix</keyword>
<evidence type="ECO:0000256" key="1">
    <source>
        <dbReference type="SAM" id="MobiDB-lite"/>
    </source>
</evidence>
<proteinExistence type="predicted"/>
<feature type="region of interest" description="Disordered" evidence="1">
    <location>
        <begin position="101"/>
        <end position="134"/>
    </location>
</feature>